<reference evidence="1" key="1">
    <citation type="submission" date="2023-02" db="EMBL/GenBank/DDBJ databases">
        <title>Complete Genome Sequence of Bacillus cereus sensu lato isolate BC38B from pepper closely related to the Bacillus anthracis clade.</title>
        <authorList>
            <person name="Abdelli M."/>
            <person name="Cerar Kisek T."/>
            <person name="Falaise C."/>
            <person name="Cumont A."/>
            <person name="Giraud M."/>
            <person name="Chatoux J."/>
            <person name="Rogee S."/>
            <person name="Dadvisard M."/>
            <person name="Larigauderie G."/>
            <person name="Raynaud F."/>
            <person name="Godic Torkar K."/>
            <person name="Ramisse V."/>
        </authorList>
    </citation>
    <scope>NUCLEOTIDE SEQUENCE</scope>
    <source>
        <strain evidence="1">BC38B</strain>
    </source>
</reference>
<accession>A0AAE9PBS7</accession>
<dbReference type="Pfam" id="PF20505">
    <property type="entry name" value="DUF6731"/>
    <property type="match status" value="1"/>
</dbReference>
<evidence type="ECO:0000313" key="1">
    <source>
        <dbReference type="EMBL" id="UYW68508.1"/>
    </source>
</evidence>
<gene>
    <name evidence="1" type="ORF">OK229_22615</name>
</gene>
<sequence length="311" mass="36509">MSVRRVKFEYYQVTCRKTGDLPSERDRLFNLVKWMDKANKKSLEGRTYNYRTEQVRLDTTYYDVELGYYFLHFVRLRDTNIPSKASLIKQVEPFELEDDEYLGEEVSALYDEQNHVLMLQRNKYSLGPEGIQDYLNLLWNNAEEQIHLRIVCSPNAFELAKKSGEYRKINLRFADLNVEKKQSRFASLKSPMKKIISSFSEYEGINAQVTITVGNKQGVSLSPQTVEDTITDIQDNRDLFSSAEVVRREDDESRVEVIDLFEHKAHDYASFRMEKRETLSHYAIANAMWKKYSNAEGCDNRKKDISSYLME</sequence>
<protein>
    <submittedName>
        <fullName evidence="1">Uncharacterized protein</fullName>
    </submittedName>
</protein>
<dbReference type="Proteomes" id="UP001163707">
    <property type="component" value="Chromosome"/>
</dbReference>
<dbReference type="EMBL" id="CP109872">
    <property type="protein sequence ID" value="UYW68508.1"/>
    <property type="molecule type" value="Genomic_DNA"/>
</dbReference>
<evidence type="ECO:0000313" key="2">
    <source>
        <dbReference type="Proteomes" id="UP001163707"/>
    </source>
</evidence>
<proteinExistence type="predicted"/>
<name>A0AAE9PBS7_BACCE</name>
<organism evidence="1 2">
    <name type="scientific">Bacillus cereus</name>
    <dbReference type="NCBI Taxonomy" id="1396"/>
    <lineage>
        <taxon>Bacteria</taxon>
        <taxon>Bacillati</taxon>
        <taxon>Bacillota</taxon>
        <taxon>Bacilli</taxon>
        <taxon>Bacillales</taxon>
        <taxon>Bacillaceae</taxon>
        <taxon>Bacillus</taxon>
        <taxon>Bacillus cereus group</taxon>
    </lineage>
</organism>
<dbReference type="InterPro" id="IPR046618">
    <property type="entry name" value="DUF6731"/>
</dbReference>
<dbReference type="AlphaFoldDB" id="A0AAE9PBS7"/>
<dbReference type="RefSeq" id="WP_071735824.1">
    <property type="nucleotide sequence ID" value="NZ_CP109872.2"/>
</dbReference>